<keyword evidence="2" id="KW-0547">Nucleotide-binding</keyword>
<dbReference type="InterPro" id="IPR000629">
    <property type="entry name" value="RNA-helicase_DEAD-box_CS"/>
</dbReference>
<feature type="domain" description="DEAD-box RNA helicase Q" evidence="10">
    <location>
        <begin position="30"/>
        <end position="58"/>
    </location>
</feature>
<dbReference type="PANTHER" id="PTHR47959">
    <property type="entry name" value="ATP-DEPENDENT RNA HELICASE RHLE-RELATED"/>
    <property type="match status" value="1"/>
</dbReference>
<keyword evidence="5" id="KW-0067">ATP-binding</keyword>
<evidence type="ECO:0000256" key="3">
    <source>
        <dbReference type="ARBA" id="ARBA00022801"/>
    </source>
</evidence>
<feature type="domain" description="Helicase C-terminal" evidence="9">
    <location>
        <begin position="268"/>
        <end position="416"/>
    </location>
</feature>
<dbReference type="PROSITE" id="PS51192">
    <property type="entry name" value="HELICASE_ATP_BIND_1"/>
    <property type="match status" value="1"/>
</dbReference>
<dbReference type="InterPro" id="IPR027417">
    <property type="entry name" value="P-loop_NTPase"/>
</dbReference>
<dbReference type="GO" id="GO:0005829">
    <property type="term" value="C:cytosol"/>
    <property type="evidence" value="ECO:0007669"/>
    <property type="project" value="TreeGrafter"/>
</dbReference>
<feature type="domain" description="Helicase ATP-binding" evidence="8">
    <location>
        <begin position="61"/>
        <end position="234"/>
    </location>
</feature>
<keyword evidence="4" id="KW-0347">Helicase</keyword>
<dbReference type="Pfam" id="PF00271">
    <property type="entry name" value="Helicase_C"/>
    <property type="match status" value="1"/>
</dbReference>
<dbReference type="SUPFAM" id="SSF52540">
    <property type="entry name" value="P-loop containing nucleoside triphosphate hydrolases"/>
    <property type="match status" value="1"/>
</dbReference>
<evidence type="ECO:0000256" key="6">
    <source>
        <dbReference type="PROSITE-ProRule" id="PRU00552"/>
    </source>
</evidence>
<dbReference type="SMART" id="SM00490">
    <property type="entry name" value="HELICc"/>
    <property type="match status" value="1"/>
</dbReference>
<dbReference type="InterPro" id="IPR050079">
    <property type="entry name" value="DEAD_box_RNA_helicase"/>
</dbReference>
<dbReference type="GO" id="GO:0005524">
    <property type="term" value="F:ATP binding"/>
    <property type="evidence" value="ECO:0007669"/>
    <property type="project" value="UniProtKB-KW"/>
</dbReference>
<keyword evidence="3" id="KW-0378">Hydrolase</keyword>
<dbReference type="InterPro" id="IPR001650">
    <property type="entry name" value="Helicase_C-like"/>
</dbReference>
<dbReference type="GO" id="GO:0016787">
    <property type="term" value="F:hydrolase activity"/>
    <property type="evidence" value="ECO:0007669"/>
    <property type="project" value="UniProtKB-KW"/>
</dbReference>
<proteinExistence type="predicted"/>
<dbReference type="Gene3D" id="3.40.50.300">
    <property type="entry name" value="P-loop containing nucleotide triphosphate hydrolases"/>
    <property type="match status" value="2"/>
</dbReference>
<dbReference type="PANTHER" id="PTHR47959:SF1">
    <property type="entry name" value="ATP-DEPENDENT RNA HELICASE DBPA"/>
    <property type="match status" value="1"/>
</dbReference>
<dbReference type="PROSITE" id="PS00039">
    <property type="entry name" value="DEAD_ATP_HELICASE"/>
    <property type="match status" value="1"/>
</dbReference>
<dbReference type="Pfam" id="PF00270">
    <property type="entry name" value="DEAD"/>
    <property type="match status" value="1"/>
</dbReference>
<organism evidence="11 12">
    <name type="scientific">Plectus sambesii</name>
    <dbReference type="NCBI Taxonomy" id="2011161"/>
    <lineage>
        <taxon>Eukaryota</taxon>
        <taxon>Metazoa</taxon>
        <taxon>Ecdysozoa</taxon>
        <taxon>Nematoda</taxon>
        <taxon>Chromadorea</taxon>
        <taxon>Plectida</taxon>
        <taxon>Plectina</taxon>
        <taxon>Plectoidea</taxon>
        <taxon>Plectidae</taxon>
        <taxon>Plectus</taxon>
    </lineage>
</organism>
<dbReference type="InterPro" id="IPR014001">
    <property type="entry name" value="Helicase_ATP-bd"/>
</dbReference>
<feature type="region of interest" description="Disordered" evidence="7">
    <location>
        <begin position="910"/>
        <end position="936"/>
    </location>
</feature>
<dbReference type="InterPro" id="IPR014014">
    <property type="entry name" value="RNA_helicase_DEAD_Q_motif"/>
</dbReference>
<evidence type="ECO:0000256" key="7">
    <source>
        <dbReference type="SAM" id="MobiDB-lite"/>
    </source>
</evidence>
<evidence type="ECO:0000313" key="11">
    <source>
        <dbReference type="Proteomes" id="UP000887566"/>
    </source>
</evidence>
<dbReference type="PROSITE" id="PS51194">
    <property type="entry name" value="HELICASE_CTER"/>
    <property type="match status" value="1"/>
</dbReference>
<feature type="compositionally biased region" description="Polar residues" evidence="7">
    <location>
        <begin position="919"/>
        <end position="936"/>
    </location>
</feature>
<evidence type="ECO:0000313" key="12">
    <source>
        <dbReference type="WBParaSite" id="PSAMB.scaffold128size74779.g2252.t1"/>
    </source>
</evidence>
<name>A0A914UVC7_9BILA</name>
<evidence type="ECO:0000259" key="9">
    <source>
        <dbReference type="PROSITE" id="PS51194"/>
    </source>
</evidence>
<dbReference type="GO" id="GO:0003676">
    <property type="term" value="F:nucleic acid binding"/>
    <property type="evidence" value="ECO:0007669"/>
    <property type="project" value="InterPro"/>
</dbReference>
<evidence type="ECO:0000256" key="1">
    <source>
        <dbReference type="ARBA" id="ARBA00012552"/>
    </source>
</evidence>
<feature type="short sequence motif" description="Q motif" evidence="6">
    <location>
        <begin position="30"/>
        <end position="58"/>
    </location>
</feature>
<sequence>MKFKDVVNVKVAHDVEGGERTADVDVNESVDFASLLLSSAVREGLTRQGFKRPSPIQLNAIPVGKLGLDMVVQAKSGTGKTCVFSVLALEMVQLQNPAPQVVIVAPTREIATQIFGTVQGIGVSLKPAGLRVGLFIGGTSLMQDKAVLRGSCQVIVGTPGRLCQLVQSDILSLGAVRLFVLDEADKLMEESYQQNVNYLFSRLPPSKQVAVFSATYPGELDEMLSQYMRTPTMVRLDTSNVQLLGIKQYFVICPRAVIADVIDVKLNLLFKLLERVQFTQCLIFCNYQDKCEMVCDALKERGYEAQFIAGTLGQDQRNRVMKKLKLFQTRLLVSTDLTARGIDAPNVNMVVNLEVPQDCETYFHRIGRAGRFGGYGAAVTLAVEGVDDRRFGFLALSGEFQAKRLPPLELTPVDLCTNETFWQSQPLINFKNEIVRMKKFAKVAAEDEAEKDNDDSIVFYGKPSPVKKTPTAAVSTVKVDLYKLKKLIQPIPDPNRLSPEMWMDRFGRRKDNFILAEVDRTSTVAYSRADMINLMKGDEVKKAAFPVGKDQVFQALGLEAPLKESLKVPLETSLPKQEKRRYDRVQLMEIRDCLPSSFFESHALSSNLNAMSTKETTYSTELGDMKLFMSERKTAQSKQPPPMTNTVSAKPKLAPYVPSRLRNKPKYYMRGELLAVRDGVNANAWRQFAESKWNLTEQPFRFANFDEEVVELSKSTDVVVADEDDLLTSSSTSDHTPTNTLTHSREAMMAIRNAVMPHHWKARAEKMWDIAEDPFVVDAELRCPFAQQLRIVRARQTVEQKAVLEQRRQKARQAVVVVHAPRIKPSADHPPTDSKWPFGPHYDLQLAADFQSFCSLRDTPTVASQPPRGPVVARRRSKADWTQALLDAETTLQTARCTFEKAINAQLTSSAPTDELATDKSSTNRSSTDKSPISTDVKVQQCSFSPVGQHRTIRYDRNDMMTIWQDVVKLDVDITTLPSIQKSRQLGIFVFREFTIDDEDNEEEEIDEADDGEQCEAKQSVDAPQPLANSCIDVGSQTCAVDKSDDVREQRQLMRNHKPSMNEEEDDDENERYKAALDLYYTRMQQWQELYDSAIQRTRPSMYQQINSYVNAMSRARCVHNQ</sequence>
<dbReference type="EC" id="3.6.4.13" evidence="1"/>
<dbReference type="PROSITE" id="PS51195">
    <property type="entry name" value="Q_MOTIF"/>
    <property type="match status" value="1"/>
</dbReference>
<dbReference type="AlphaFoldDB" id="A0A914UVC7"/>
<dbReference type="Proteomes" id="UP000887566">
    <property type="component" value="Unplaced"/>
</dbReference>
<evidence type="ECO:0000256" key="4">
    <source>
        <dbReference type="ARBA" id="ARBA00022806"/>
    </source>
</evidence>
<evidence type="ECO:0000259" key="10">
    <source>
        <dbReference type="PROSITE" id="PS51195"/>
    </source>
</evidence>
<keyword evidence="11" id="KW-1185">Reference proteome</keyword>
<dbReference type="InterPro" id="IPR011545">
    <property type="entry name" value="DEAD/DEAH_box_helicase_dom"/>
</dbReference>
<dbReference type="WBParaSite" id="PSAMB.scaffold128size74779.g2252.t1">
    <property type="protein sequence ID" value="PSAMB.scaffold128size74779.g2252.t1"/>
    <property type="gene ID" value="PSAMB.scaffold128size74779.g2252"/>
</dbReference>
<dbReference type="SMART" id="SM00487">
    <property type="entry name" value="DEXDc"/>
    <property type="match status" value="1"/>
</dbReference>
<dbReference type="GO" id="GO:0003724">
    <property type="term" value="F:RNA helicase activity"/>
    <property type="evidence" value="ECO:0007669"/>
    <property type="project" value="UniProtKB-EC"/>
</dbReference>
<dbReference type="GO" id="GO:0043186">
    <property type="term" value="C:P granule"/>
    <property type="evidence" value="ECO:0007669"/>
    <property type="project" value="UniProtKB-ARBA"/>
</dbReference>
<evidence type="ECO:0000259" key="8">
    <source>
        <dbReference type="PROSITE" id="PS51192"/>
    </source>
</evidence>
<dbReference type="CDD" id="cd18787">
    <property type="entry name" value="SF2_C_DEAD"/>
    <property type="match status" value="1"/>
</dbReference>
<reference evidence="12" key="1">
    <citation type="submission" date="2022-11" db="UniProtKB">
        <authorList>
            <consortium name="WormBaseParasite"/>
        </authorList>
    </citation>
    <scope>IDENTIFICATION</scope>
</reference>
<accession>A0A914UVC7</accession>
<evidence type="ECO:0000256" key="5">
    <source>
        <dbReference type="ARBA" id="ARBA00022840"/>
    </source>
</evidence>
<evidence type="ECO:0000256" key="2">
    <source>
        <dbReference type="ARBA" id="ARBA00022741"/>
    </source>
</evidence>
<protein>
    <recommendedName>
        <fullName evidence="1">RNA helicase</fullName>
        <ecNumber evidence="1">3.6.4.13</ecNumber>
    </recommendedName>
</protein>